<dbReference type="InterPro" id="IPR050809">
    <property type="entry name" value="UgpAE/MalFG_permease"/>
</dbReference>
<dbReference type="AlphaFoldDB" id="A0A6J4UNQ7"/>
<comment type="similarity">
    <text evidence="7">Belongs to the binding-protein-dependent transport system permease family.</text>
</comment>
<reference evidence="9" key="1">
    <citation type="submission" date="2020-02" db="EMBL/GenBank/DDBJ databases">
        <authorList>
            <person name="Meier V. D."/>
        </authorList>
    </citation>
    <scope>NUCLEOTIDE SEQUENCE</scope>
    <source>
        <strain evidence="9">AVDCRST_MAG87</strain>
    </source>
</reference>
<evidence type="ECO:0000256" key="1">
    <source>
        <dbReference type="ARBA" id="ARBA00004651"/>
    </source>
</evidence>
<keyword evidence="6 7" id="KW-0472">Membrane</keyword>
<keyword evidence="3" id="KW-1003">Cell membrane</keyword>
<dbReference type="InterPro" id="IPR000515">
    <property type="entry name" value="MetI-like"/>
</dbReference>
<dbReference type="SUPFAM" id="SSF161098">
    <property type="entry name" value="MetI-like"/>
    <property type="match status" value="1"/>
</dbReference>
<sequence>MATKAPQLDQFDGAMTGSAPVVRRDSALSRAWREFRTQRVLYLMVLPGVLYFLVFRYYPMYGAIIAFKEYRVLDGILGSPWVGLHHFRAVFNSTYFPSIVENTLLISLYRFSFGIPVGIALALMLNEVRIGWFKQGVQTVTYLPHFLSWVIVFGVLQVLLGTPNGLINQPLVAAGGNPINFLADPNWFRTVLVASGMWKEVGWSAIIYLAALASISNELYEAASVDGASRLRRVWDISLPGILPVVLLVSLLNLGNLLSAGFEQVFIMYNPAVYGVGDIIDTWVYRTGIQNFGYSVGAAVGLFKGVVGMVLIVGCNWLARKTTGKGIIW</sequence>
<proteinExistence type="inferred from homology"/>
<dbReference type="PROSITE" id="PS50928">
    <property type="entry name" value="ABC_TM1"/>
    <property type="match status" value="1"/>
</dbReference>
<evidence type="ECO:0000256" key="6">
    <source>
        <dbReference type="ARBA" id="ARBA00023136"/>
    </source>
</evidence>
<dbReference type="GO" id="GO:0005886">
    <property type="term" value="C:plasma membrane"/>
    <property type="evidence" value="ECO:0007669"/>
    <property type="project" value="UniProtKB-SubCell"/>
</dbReference>
<name>A0A6J4UNQ7_9BACT</name>
<dbReference type="Pfam" id="PF00528">
    <property type="entry name" value="BPD_transp_1"/>
    <property type="match status" value="1"/>
</dbReference>
<keyword evidence="2 7" id="KW-0813">Transport</keyword>
<comment type="subcellular location">
    <subcellularLocation>
        <location evidence="1 7">Cell membrane</location>
        <topology evidence="1 7">Multi-pass membrane protein</topology>
    </subcellularLocation>
</comment>
<organism evidence="9">
    <name type="scientific">uncultured Thermomicrobiales bacterium</name>
    <dbReference type="NCBI Taxonomy" id="1645740"/>
    <lineage>
        <taxon>Bacteria</taxon>
        <taxon>Pseudomonadati</taxon>
        <taxon>Thermomicrobiota</taxon>
        <taxon>Thermomicrobia</taxon>
        <taxon>Thermomicrobiales</taxon>
        <taxon>environmental samples</taxon>
    </lineage>
</organism>
<dbReference type="EMBL" id="CADCWJ010000251">
    <property type="protein sequence ID" value="CAA9554200.1"/>
    <property type="molecule type" value="Genomic_DNA"/>
</dbReference>
<feature type="transmembrane region" description="Helical" evidence="7">
    <location>
        <begin position="201"/>
        <end position="220"/>
    </location>
</feature>
<keyword evidence="4 7" id="KW-0812">Transmembrane</keyword>
<dbReference type="PANTHER" id="PTHR43227">
    <property type="entry name" value="BLL4140 PROTEIN"/>
    <property type="match status" value="1"/>
</dbReference>
<dbReference type="InterPro" id="IPR035906">
    <property type="entry name" value="MetI-like_sf"/>
</dbReference>
<dbReference type="GO" id="GO:0055085">
    <property type="term" value="P:transmembrane transport"/>
    <property type="evidence" value="ECO:0007669"/>
    <property type="project" value="InterPro"/>
</dbReference>
<evidence type="ECO:0000256" key="5">
    <source>
        <dbReference type="ARBA" id="ARBA00022989"/>
    </source>
</evidence>
<feature type="transmembrane region" description="Helical" evidence="7">
    <location>
        <begin position="40"/>
        <end position="58"/>
    </location>
</feature>
<accession>A0A6J4UNQ7</accession>
<evidence type="ECO:0000256" key="4">
    <source>
        <dbReference type="ARBA" id="ARBA00022692"/>
    </source>
</evidence>
<keyword evidence="5 7" id="KW-1133">Transmembrane helix</keyword>
<feature type="transmembrane region" description="Helical" evidence="7">
    <location>
        <begin position="108"/>
        <end position="128"/>
    </location>
</feature>
<protein>
    <submittedName>
        <fullName evidence="9">ABC transporter, permease protein 1 (Cluster 1, maltose/g3p/polyamine/iron)</fullName>
    </submittedName>
</protein>
<evidence type="ECO:0000313" key="9">
    <source>
        <dbReference type="EMBL" id="CAA9554200.1"/>
    </source>
</evidence>
<evidence type="ECO:0000256" key="7">
    <source>
        <dbReference type="RuleBase" id="RU363032"/>
    </source>
</evidence>
<evidence type="ECO:0000256" key="2">
    <source>
        <dbReference type="ARBA" id="ARBA00022448"/>
    </source>
</evidence>
<feature type="transmembrane region" description="Helical" evidence="7">
    <location>
        <begin position="140"/>
        <end position="160"/>
    </location>
</feature>
<dbReference type="PANTHER" id="PTHR43227:SF11">
    <property type="entry name" value="BLL4140 PROTEIN"/>
    <property type="match status" value="1"/>
</dbReference>
<feature type="transmembrane region" description="Helical" evidence="7">
    <location>
        <begin position="292"/>
        <end position="319"/>
    </location>
</feature>
<gene>
    <name evidence="9" type="ORF">AVDCRST_MAG87-1089</name>
</gene>
<evidence type="ECO:0000259" key="8">
    <source>
        <dbReference type="PROSITE" id="PS50928"/>
    </source>
</evidence>
<evidence type="ECO:0000256" key="3">
    <source>
        <dbReference type="ARBA" id="ARBA00022475"/>
    </source>
</evidence>
<dbReference type="CDD" id="cd06261">
    <property type="entry name" value="TM_PBP2"/>
    <property type="match status" value="1"/>
</dbReference>
<feature type="domain" description="ABC transmembrane type-1" evidence="8">
    <location>
        <begin position="100"/>
        <end position="313"/>
    </location>
</feature>
<dbReference type="Gene3D" id="1.10.3720.10">
    <property type="entry name" value="MetI-like"/>
    <property type="match status" value="1"/>
</dbReference>
<feature type="transmembrane region" description="Helical" evidence="7">
    <location>
        <begin position="241"/>
        <end position="262"/>
    </location>
</feature>